<reference evidence="1 2" key="1">
    <citation type="journal article" date="2022" name="DNA Res.">
        <title>Chromosomal-level genome assembly of the orchid tree Bauhinia variegata (Leguminosae; Cercidoideae) supports the allotetraploid origin hypothesis of Bauhinia.</title>
        <authorList>
            <person name="Zhong Y."/>
            <person name="Chen Y."/>
            <person name="Zheng D."/>
            <person name="Pang J."/>
            <person name="Liu Y."/>
            <person name="Luo S."/>
            <person name="Meng S."/>
            <person name="Qian L."/>
            <person name="Wei D."/>
            <person name="Dai S."/>
            <person name="Zhou R."/>
        </authorList>
    </citation>
    <scope>NUCLEOTIDE SEQUENCE [LARGE SCALE GENOMIC DNA]</scope>
    <source>
        <strain evidence="1">BV-YZ2020</strain>
    </source>
</reference>
<keyword evidence="2" id="KW-1185">Reference proteome</keyword>
<gene>
    <name evidence="1" type="ORF">L6164_002199</name>
</gene>
<accession>A0ACB9PWN0</accession>
<protein>
    <submittedName>
        <fullName evidence="1">Uncharacterized protein</fullName>
    </submittedName>
</protein>
<evidence type="ECO:0000313" key="2">
    <source>
        <dbReference type="Proteomes" id="UP000828941"/>
    </source>
</evidence>
<proteinExistence type="predicted"/>
<name>A0ACB9PWN0_BAUVA</name>
<organism evidence="1 2">
    <name type="scientific">Bauhinia variegata</name>
    <name type="common">Purple orchid tree</name>
    <name type="synonym">Phanera variegata</name>
    <dbReference type="NCBI Taxonomy" id="167791"/>
    <lineage>
        <taxon>Eukaryota</taxon>
        <taxon>Viridiplantae</taxon>
        <taxon>Streptophyta</taxon>
        <taxon>Embryophyta</taxon>
        <taxon>Tracheophyta</taxon>
        <taxon>Spermatophyta</taxon>
        <taxon>Magnoliopsida</taxon>
        <taxon>eudicotyledons</taxon>
        <taxon>Gunneridae</taxon>
        <taxon>Pentapetalae</taxon>
        <taxon>rosids</taxon>
        <taxon>fabids</taxon>
        <taxon>Fabales</taxon>
        <taxon>Fabaceae</taxon>
        <taxon>Cercidoideae</taxon>
        <taxon>Cercideae</taxon>
        <taxon>Bauhiniinae</taxon>
        <taxon>Bauhinia</taxon>
    </lineage>
</organism>
<dbReference type="EMBL" id="CM039427">
    <property type="protein sequence ID" value="KAI4353234.1"/>
    <property type="molecule type" value="Genomic_DNA"/>
</dbReference>
<dbReference type="Proteomes" id="UP000828941">
    <property type="component" value="Chromosome 2"/>
</dbReference>
<sequence>MADQPHTTEKHFIEEKGISPNADSNSQQKNAFSQFADEKDMLDCWKCLALMEPSHYLSTDRLKVLQILKVLKIRRNLKYPELANESDNQKGKRIKRVVGLQEAMKELLLEDLNDPNEREDVKFFEALSLIFIPKDHYLRPRTAYFCSVDKRVVPVAPKLQPQTPDCKRENNRNGGEDAKELKWLGIQVWPPPQEGLEVIEEDIGKGRSEGCSCKNTGSIKCRRLHISEARARLQSQLGQAFFTWRFYETAKTFSEILKEEE</sequence>
<evidence type="ECO:0000313" key="1">
    <source>
        <dbReference type="EMBL" id="KAI4353234.1"/>
    </source>
</evidence>
<comment type="caution">
    <text evidence="1">The sequence shown here is derived from an EMBL/GenBank/DDBJ whole genome shotgun (WGS) entry which is preliminary data.</text>
</comment>